<evidence type="ECO:0000256" key="1">
    <source>
        <dbReference type="ARBA" id="ARBA00022884"/>
    </source>
</evidence>
<evidence type="ECO:0000256" key="2">
    <source>
        <dbReference type="PROSITE-ProRule" id="PRU00176"/>
    </source>
</evidence>
<evidence type="ECO:0000313" key="6">
    <source>
        <dbReference type="Proteomes" id="UP000639338"/>
    </source>
</evidence>
<gene>
    <name evidence="5" type="ORF">HCN44_000538</name>
</gene>
<dbReference type="Proteomes" id="UP000639338">
    <property type="component" value="Unassembled WGS sequence"/>
</dbReference>
<keyword evidence="1 2" id="KW-0694">RNA-binding</keyword>
<dbReference type="PROSITE" id="PS50102">
    <property type="entry name" value="RRM"/>
    <property type="match status" value="1"/>
</dbReference>
<dbReference type="InterPro" id="IPR035979">
    <property type="entry name" value="RBD_domain_sf"/>
</dbReference>
<feature type="compositionally biased region" description="Basic and acidic residues" evidence="3">
    <location>
        <begin position="1"/>
        <end position="10"/>
    </location>
</feature>
<feature type="region of interest" description="Disordered" evidence="3">
    <location>
        <begin position="1"/>
        <end position="36"/>
    </location>
</feature>
<protein>
    <recommendedName>
        <fullName evidence="4">RRM domain-containing protein</fullName>
    </recommendedName>
</protein>
<evidence type="ECO:0000313" key="5">
    <source>
        <dbReference type="EMBL" id="KAF7990733.1"/>
    </source>
</evidence>
<dbReference type="Gene3D" id="3.30.70.330">
    <property type="match status" value="1"/>
</dbReference>
<keyword evidence="6" id="KW-1185">Reference proteome</keyword>
<dbReference type="SMART" id="SM00360">
    <property type="entry name" value="RRM"/>
    <property type="match status" value="1"/>
</dbReference>
<proteinExistence type="predicted"/>
<dbReference type="AlphaFoldDB" id="A0A834XNU6"/>
<name>A0A834XNU6_APHGI</name>
<dbReference type="InterPro" id="IPR000504">
    <property type="entry name" value="RRM_dom"/>
</dbReference>
<accession>A0A834XNU6</accession>
<feature type="region of interest" description="Disordered" evidence="3">
    <location>
        <begin position="80"/>
        <end position="102"/>
    </location>
</feature>
<dbReference type="Pfam" id="PF00076">
    <property type="entry name" value="RRM_1"/>
    <property type="match status" value="1"/>
</dbReference>
<feature type="compositionally biased region" description="Basic and acidic residues" evidence="3">
    <location>
        <begin position="19"/>
        <end position="36"/>
    </location>
</feature>
<evidence type="ECO:0000256" key="3">
    <source>
        <dbReference type="SAM" id="MobiDB-lite"/>
    </source>
</evidence>
<dbReference type="EMBL" id="JACMRX010000004">
    <property type="protein sequence ID" value="KAF7990733.1"/>
    <property type="molecule type" value="Genomic_DNA"/>
</dbReference>
<dbReference type="GO" id="GO:0003723">
    <property type="term" value="F:RNA binding"/>
    <property type="evidence" value="ECO:0007669"/>
    <property type="project" value="UniProtKB-UniRule"/>
</dbReference>
<evidence type="ECO:0000259" key="4">
    <source>
        <dbReference type="PROSITE" id="PS50102"/>
    </source>
</evidence>
<dbReference type="PANTHER" id="PTHR10352">
    <property type="entry name" value="EUKARYOTIC TRANSLATION INITIATION FACTOR 3 SUBUNIT G"/>
    <property type="match status" value="1"/>
</dbReference>
<dbReference type="SUPFAM" id="SSF54928">
    <property type="entry name" value="RNA-binding domain, RBD"/>
    <property type="match status" value="1"/>
</dbReference>
<sequence length="200" mass="22967">MEQRESKNWRFDISMSENDPERDKKKLQNKLNDLKKSIDKKKEKGLDYLPSKITDKSGITNKKIPSEKLIRITKTELKERVEPSGHDGVAATTDSDGKIQGGKYIPPSLRGGYIKSDDNRRTIRISSLIESTSETDLEEMVKPFGDVQKLYLAKNQLTDKCKGFADVRFKYHADAREAIAYLNGYRYDYLILSVEWSPIN</sequence>
<feature type="domain" description="RRM" evidence="4">
    <location>
        <begin position="121"/>
        <end position="199"/>
    </location>
</feature>
<dbReference type="CDD" id="cd12408">
    <property type="entry name" value="RRM_eIF3G_like"/>
    <property type="match status" value="1"/>
</dbReference>
<comment type="caution">
    <text evidence="5">The sequence shown here is derived from an EMBL/GenBank/DDBJ whole genome shotgun (WGS) entry which is preliminary data.</text>
</comment>
<organism evidence="5 6">
    <name type="scientific">Aphidius gifuensis</name>
    <name type="common">Parasitoid wasp</name>
    <dbReference type="NCBI Taxonomy" id="684658"/>
    <lineage>
        <taxon>Eukaryota</taxon>
        <taxon>Metazoa</taxon>
        <taxon>Ecdysozoa</taxon>
        <taxon>Arthropoda</taxon>
        <taxon>Hexapoda</taxon>
        <taxon>Insecta</taxon>
        <taxon>Pterygota</taxon>
        <taxon>Neoptera</taxon>
        <taxon>Endopterygota</taxon>
        <taxon>Hymenoptera</taxon>
        <taxon>Apocrita</taxon>
        <taxon>Ichneumonoidea</taxon>
        <taxon>Braconidae</taxon>
        <taxon>Aphidiinae</taxon>
        <taxon>Aphidius</taxon>
    </lineage>
</organism>
<dbReference type="OrthoDB" id="639027at2759"/>
<reference evidence="5 6" key="1">
    <citation type="submission" date="2020-08" db="EMBL/GenBank/DDBJ databases">
        <title>Aphidius gifuensis genome sequencing and assembly.</title>
        <authorList>
            <person name="Du Z."/>
        </authorList>
    </citation>
    <scope>NUCLEOTIDE SEQUENCE [LARGE SCALE GENOMIC DNA]</scope>
    <source>
        <strain evidence="5">YNYX2018</strain>
        <tissue evidence="5">Adults</tissue>
    </source>
</reference>
<dbReference type="InterPro" id="IPR034240">
    <property type="entry name" value="eIF3G_RRM"/>
</dbReference>
<dbReference type="InterPro" id="IPR012677">
    <property type="entry name" value="Nucleotide-bd_a/b_plait_sf"/>
</dbReference>